<organism evidence="1 2">
    <name type="scientific">Persea americana</name>
    <name type="common">Avocado</name>
    <dbReference type="NCBI Taxonomy" id="3435"/>
    <lineage>
        <taxon>Eukaryota</taxon>
        <taxon>Viridiplantae</taxon>
        <taxon>Streptophyta</taxon>
        <taxon>Embryophyta</taxon>
        <taxon>Tracheophyta</taxon>
        <taxon>Spermatophyta</taxon>
        <taxon>Magnoliopsida</taxon>
        <taxon>Magnoliidae</taxon>
        <taxon>Laurales</taxon>
        <taxon>Lauraceae</taxon>
        <taxon>Persea</taxon>
    </lineage>
</organism>
<accession>A0ACC2LDM2</accession>
<evidence type="ECO:0000313" key="1">
    <source>
        <dbReference type="EMBL" id="KAJ8631183.1"/>
    </source>
</evidence>
<sequence length="864" mass="98983">MVDVVVGILSDKLLKVLESEWHRQLALGEHFKKMNDELLFMRSFLQDVERVRRKDQTETLKIAKKNLMELVYDAEDAIADCQVQFAEQHKGSLSKYMQSWSPKFINWSPKLINFRREMTKRLMVINQGIEEVKKSMISYLSTAPTPTSREEGNTRPLSYPILINDDKIVGLEDGLDTIERWVLQTDELFTMIGIVGMGGIGKSTLAQKICSRLKHSFEYIAFVPVSQCLKFEDVLLEMLREKIASKSSHSGGEVHELLDMLKRELEDKKYLLVLDDVWETAEGMWWDNLNSILPKRNGGCVIVTTRKLKVAGSMGVDRNHIHQVKTLSHDDSWSLFTKIAFARTGGKCCNPDLEHFGKEIIARCEGLPLAITAVGGMMLAKGDSVQEWRRTSMHQKDEIGMLVMSRLELSYDELPSHLKPCFLCFAMYPENIHIYIDEIIGRWIAEGFVSARNGRTAFETGEEYIAELMDRCLLIGSKTDAFNRKFTFCRMHDMVRDMVIKIARDENFTSFDEKGRPIFNMQHCRVGISGNSAIESCGSKVVKNSITRSKLRTLFSLYIEKEVILNLKMKLFDLKWLRVLYLLLSKTMINEEILGKDCLDAIGSLRHLVYLHIGFCALEKLPDSLGDLSNLQLLELNQWPNLKMLPPSIIKLGKLISFQIRGCHSLECLPDGVQNLLNLERLEQFCPASSIRNNAFQIGQLKSLGELRRLHIVLKSPNQLEEGELKVLSQLQNLRVLLIEIDTNNDESSALMSKLNHQFSYLQDLEELWLIQFPGERTPIWLKPMTFPRLRFLGIFGGKLTHMGPGFWERENAVWKIEVLVLDHLSELVEDSSKFSKAMPYLRMLQVSHCSKLIQSVPSDVSRV</sequence>
<protein>
    <submittedName>
        <fullName evidence="1">Uncharacterized protein</fullName>
    </submittedName>
</protein>
<comment type="caution">
    <text evidence="1">The sequence shown here is derived from an EMBL/GenBank/DDBJ whole genome shotgun (WGS) entry which is preliminary data.</text>
</comment>
<evidence type="ECO:0000313" key="2">
    <source>
        <dbReference type="Proteomes" id="UP001234297"/>
    </source>
</evidence>
<keyword evidence="2" id="KW-1185">Reference proteome</keyword>
<reference evidence="1 2" key="1">
    <citation type="journal article" date="2022" name="Hortic Res">
        <title>A haplotype resolved chromosomal level avocado genome allows analysis of novel avocado genes.</title>
        <authorList>
            <person name="Nath O."/>
            <person name="Fletcher S.J."/>
            <person name="Hayward A."/>
            <person name="Shaw L.M."/>
            <person name="Masouleh A.K."/>
            <person name="Furtado A."/>
            <person name="Henry R.J."/>
            <person name="Mitter N."/>
        </authorList>
    </citation>
    <scope>NUCLEOTIDE SEQUENCE [LARGE SCALE GENOMIC DNA]</scope>
    <source>
        <strain evidence="2">cv. Hass</strain>
    </source>
</reference>
<gene>
    <name evidence="1" type="ORF">MRB53_024506</name>
</gene>
<name>A0ACC2LDM2_PERAE</name>
<proteinExistence type="predicted"/>
<dbReference type="EMBL" id="CM056815">
    <property type="protein sequence ID" value="KAJ8631183.1"/>
    <property type="molecule type" value="Genomic_DNA"/>
</dbReference>
<dbReference type="Proteomes" id="UP001234297">
    <property type="component" value="Chromosome 7"/>
</dbReference>